<comment type="similarity">
    <text evidence="6">Belongs to the radical SAM superfamily. Anaerobic sulfatase-maturating enzyme family.</text>
</comment>
<evidence type="ECO:0000256" key="4">
    <source>
        <dbReference type="ARBA" id="ARBA00023004"/>
    </source>
</evidence>
<name>A0ABT6ZKD6_9ACTN</name>
<dbReference type="NCBIfam" id="TIGR04085">
    <property type="entry name" value="rSAM_more_4Fe4S"/>
    <property type="match status" value="1"/>
</dbReference>
<dbReference type="PROSITE" id="PS51918">
    <property type="entry name" value="RADICAL_SAM"/>
    <property type="match status" value="1"/>
</dbReference>
<dbReference type="InterPro" id="IPR058240">
    <property type="entry name" value="rSAM_sf"/>
</dbReference>
<keyword evidence="4" id="KW-0408">Iron</keyword>
<evidence type="ECO:0000313" key="8">
    <source>
        <dbReference type="EMBL" id="MDJ1129515.1"/>
    </source>
</evidence>
<protein>
    <submittedName>
        <fullName evidence="8">SPASM domain-containing protein</fullName>
    </submittedName>
</protein>
<keyword evidence="5" id="KW-0411">Iron-sulfur</keyword>
<dbReference type="SUPFAM" id="SSF102114">
    <property type="entry name" value="Radical SAM enzymes"/>
    <property type="match status" value="1"/>
</dbReference>
<evidence type="ECO:0000256" key="1">
    <source>
        <dbReference type="ARBA" id="ARBA00001966"/>
    </source>
</evidence>
<dbReference type="Proteomes" id="UP001431693">
    <property type="component" value="Unassembled WGS sequence"/>
</dbReference>
<dbReference type="InterPro" id="IPR013785">
    <property type="entry name" value="Aldolase_TIM"/>
</dbReference>
<dbReference type="RefSeq" id="WP_283713698.1">
    <property type="nucleotide sequence ID" value="NZ_JASJEW010000006.1"/>
</dbReference>
<dbReference type="Pfam" id="PF13186">
    <property type="entry name" value="SPASM"/>
    <property type="match status" value="1"/>
</dbReference>
<dbReference type="Pfam" id="PF04055">
    <property type="entry name" value="Radical_SAM"/>
    <property type="match status" value="1"/>
</dbReference>
<dbReference type="SFLD" id="SFLDG01072">
    <property type="entry name" value="dehydrogenase_like"/>
    <property type="match status" value="1"/>
</dbReference>
<dbReference type="PANTHER" id="PTHR43273:SF3">
    <property type="entry name" value="ANAEROBIC SULFATASE-MATURATING ENZYME HOMOLOG ASLB-RELATED"/>
    <property type="match status" value="1"/>
</dbReference>
<sequence>MRRVSFLVKPASSACSMACAYCFYRDVAQGRAPQVMSDAVADALIDRALALAPDASIAFDFQGGEPTLAGLPFFERFVARVAAQRDRQHVSFAIQTNGLALDDAWCAFLAEHRFLVGVSLDGYRELHDRLRPDLHGAGTFDCVAAAIARLRTYGLEPSVLMVLSQPLAAHPQKVWRTIERLDLRYVQFIPCLGPLDGAAGRHALTPDAFARFYLTLLGLWERGGRTVHVGLFDDLLALTSGRHPQTCGLLGRCAPQFVVEGDGSVYPCDFYAREPWRLGNVTERSLEELAVSPVLREFLMRPRSRCAECSSCRFESLCHGNCPRMASAYFDERACGYRRFLEQAWPRLATLRKGAPAWM</sequence>
<gene>
    <name evidence="8" type="ORF">QJ043_05400</name>
</gene>
<dbReference type="SFLD" id="SFLDS00029">
    <property type="entry name" value="Radical_SAM"/>
    <property type="match status" value="1"/>
</dbReference>
<keyword evidence="2" id="KW-0949">S-adenosyl-L-methionine</keyword>
<dbReference type="CDD" id="cd01335">
    <property type="entry name" value="Radical_SAM"/>
    <property type="match status" value="1"/>
</dbReference>
<evidence type="ECO:0000256" key="6">
    <source>
        <dbReference type="ARBA" id="ARBA00023601"/>
    </source>
</evidence>
<feature type="domain" description="Radical SAM core" evidence="7">
    <location>
        <begin position="1"/>
        <end position="225"/>
    </location>
</feature>
<dbReference type="SFLD" id="SFLDG01067">
    <property type="entry name" value="SPASM/twitch_domain_containing"/>
    <property type="match status" value="1"/>
</dbReference>
<dbReference type="SFLD" id="SFLDG01384">
    <property type="entry name" value="thioether_bond_formation_requi"/>
    <property type="match status" value="1"/>
</dbReference>
<evidence type="ECO:0000256" key="2">
    <source>
        <dbReference type="ARBA" id="ARBA00022691"/>
    </source>
</evidence>
<evidence type="ECO:0000256" key="5">
    <source>
        <dbReference type="ARBA" id="ARBA00023014"/>
    </source>
</evidence>
<comment type="caution">
    <text evidence="8">The sequence shown here is derived from an EMBL/GenBank/DDBJ whole genome shotgun (WGS) entry which is preliminary data.</text>
</comment>
<dbReference type="SFLD" id="SFLDG01386">
    <property type="entry name" value="main_SPASM_domain-containing"/>
    <property type="match status" value="1"/>
</dbReference>
<dbReference type="PANTHER" id="PTHR43273">
    <property type="entry name" value="ANAEROBIC SULFATASE-MATURATING ENZYME HOMOLOG ASLB-RELATED"/>
    <property type="match status" value="1"/>
</dbReference>
<dbReference type="Gene3D" id="3.20.20.70">
    <property type="entry name" value="Aldolase class I"/>
    <property type="match status" value="1"/>
</dbReference>
<proteinExistence type="inferred from homology"/>
<evidence type="ECO:0000256" key="3">
    <source>
        <dbReference type="ARBA" id="ARBA00022723"/>
    </source>
</evidence>
<comment type="cofactor">
    <cofactor evidence="1">
        <name>[4Fe-4S] cluster</name>
        <dbReference type="ChEBI" id="CHEBI:49883"/>
    </cofactor>
</comment>
<dbReference type="EMBL" id="JASJEX010000002">
    <property type="protein sequence ID" value="MDJ1129515.1"/>
    <property type="molecule type" value="Genomic_DNA"/>
</dbReference>
<organism evidence="8 9">
    <name type="scientific">Kribbibacterium absianum</name>
    <dbReference type="NCBI Taxonomy" id="3044210"/>
    <lineage>
        <taxon>Bacteria</taxon>
        <taxon>Bacillati</taxon>
        <taxon>Actinomycetota</taxon>
        <taxon>Coriobacteriia</taxon>
        <taxon>Coriobacteriales</taxon>
        <taxon>Kribbibacteriaceae</taxon>
        <taxon>Kribbibacterium</taxon>
    </lineage>
</organism>
<keyword evidence="9" id="KW-1185">Reference proteome</keyword>
<accession>A0ABT6ZKD6</accession>
<dbReference type="InterPro" id="IPR023867">
    <property type="entry name" value="Sulphatase_maturase_rSAM"/>
</dbReference>
<evidence type="ECO:0000259" key="7">
    <source>
        <dbReference type="PROSITE" id="PS51918"/>
    </source>
</evidence>
<dbReference type="InterPro" id="IPR023885">
    <property type="entry name" value="4Fe4S-binding_SPASM_dom"/>
</dbReference>
<dbReference type="InterPro" id="IPR007197">
    <property type="entry name" value="rSAM"/>
</dbReference>
<evidence type="ECO:0000313" key="9">
    <source>
        <dbReference type="Proteomes" id="UP001431693"/>
    </source>
</evidence>
<reference evidence="8" key="1">
    <citation type="submission" date="2023-05" db="EMBL/GenBank/DDBJ databases">
        <title>[olsenella] sp. nov., isolated from a pig farm feces dump.</title>
        <authorList>
            <person name="Chang Y.-H."/>
        </authorList>
    </citation>
    <scope>NUCLEOTIDE SEQUENCE</scope>
    <source>
        <strain evidence="8">YH-ols2217</strain>
    </source>
</reference>
<keyword evidence="3" id="KW-0479">Metal-binding</keyword>